<feature type="binding site" evidence="8">
    <location>
        <begin position="160"/>
        <end position="167"/>
    </location>
    <ligand>
        <name>ATP</name>
        <dbReference type="ChEBI" id="CHEBI:30616"/>
    </ligand>
</feature>
<dbReference type="PANTHER" id="PTHR13140:SF857">
    <property type="entry name" value="MYOSIN-11"/>
    <property type="match status" value="1"/>
</dbReference>
<comment type="caution">
    <text evidence="11">The sequence shown here is derived from an EMBL/GenBank/DDBJ whole genome shotgun (WGS) entry which is preliminary data.</text>
</comment>
<dbReference type="FunFam" id="1.10.10.820:FF:000001">
    <property type="entry name" value="Myosin heavy chain"/>
    <property type="match status" value="1"/>
</dbReference>
<feature type="coiled-coil region" evidence="9">
    <location>
        <begin position="903"/>
        <end position="1154"/>
    </location>
</feature>
<evidence type="ECO:0000313" key="11">
    <source>
        <dbReference type="EMBL" id="TID21189.1"/>
    </source>
</evidence>
<dbReference type="PANTHER" id="PTHR13140">
    <property type="entry name" value="MYOSIN"/>
    <property type="match status" value="1"/>
</dbReference>
<feature type="coiled-coil region" evidence="9">
    <location>
        <begin position="1381"/>
        <end position="1594"/>
    </location>
</feature>
<dbReference type="EMBL" id="SELW01000553">
    <property type="protein sequence ID" value="TID21189.1"/>
    <property type="molecule type" value="Genomic_DNA"/>
</dbReference>
<keyword evidence="6 8" id="KW-0505">Motor protein</keyword>
<dbReference type="InterPro" id="IPR036961">
    <property type="entry name" value="Kinesin_motor_dom_sf"/>
</dbReference>
<dbReference type="STRING" id="52247.A0A4T0WYN3"/>
<feature type="coiled-coil region" evidence="9">
    <location>
        <begin position="847"/>
        <end position="874"/>
    </location>
</feature>
<dbReference type="CDD" id="cd01377">
    <property type="entry name" value="MYSc_class_II"/>
    <property type="match status" value="1"/>
</dbReference>
<dbReference type="Gene3D" id="6.20.240.20">
    <property type="match status" value="1"/>
</dbReference>
<evidence type="ECO:0000256" key="7">
    <source>
        <dbReference type="ARBA" id="ARBA00023203"/>
    </source>
</evidence>
<evidence type="ECO:0000256" key="2">
    <source>
        <dbReference type="ARBA" id="ARBA00022741"/>
    </source>
</evidence>
<accession>A0A4T0WYN3</accession>
<dbReference type="Gene3D" id="1.10.287.1490">
    <property type="match status" value="1"/>
</dbReference>
<dbReference type="PROSITE" id="PS50096">
    <property type="entry name" value="IQ"/>
    <property type="match status" value="1"/>
</dbReference>
<dbReference type="GO" id="GO:0051015">
    <property type="term" value="F:actin filament binding"/>
    <property type="evidence" value="ECO:0007669"/>
    <property type="project" value="TreeGrafter"/>
</dbReference>
<evidence type="ECO:0000259" key="10">
    <source>
        <dbReference type="PROSITE" id="PS51456"/>
    </source>
</evidence>
<keyword evidence="12" id="KW-1185">Reference proteome</keyword>
<name>A0A4T0WYN3_9ASCO</name>
<organism evidence="11 12">
    <name type="scientific">Pichia inconspicua</name>
    <dbReference type="NCBI Taxonomy" id="52247"/>
    <lineage>
        <taxon>Eukaryota</taxon>
        <taxon>Fungi</taxon>
        <taxon>Dikarya</taxon>
        <taxon>Ascomycota</taxon>
        <taxon>Saccharomycotina</taxon>
        <taxon>Pichiomycetes</taxon>
        <taxon>Pichiales</taxon>
        <taxon>Pichiaceae</taxon>
        <taxon>Pichia</taxon>
    </lineage>
</organism>
<evidence type="ECO:0000256" key="5">
    <source>
        <dbReference type="ARBA" id="ARBA00023123"/>
    </source>
</evidence>
<comment type="similarity">
    <text evidence="1 8">Belongs to the TRAFAC class myosin-kinesin ATPase superfamily. Myosin family.</text>
</comment>
<keyword evidence="2 8" id="KW-0547">Nucleotide-binding</keyword>
<dbReference type="PROSITE" id="PS51456">
    <property type="entry name" value="MYOSIN_MOTOR"/>
    <property type="match status" value="1"/>
</dbReference>
<evidence type="ECO:0000256" key="6">
    <source>
        <dbReference type="ARBA" id="ARBA00023175"/>
    </source>
</evidence>
<dbReference type="GO" id="GO:0016020">
    <property type="term" value="C:membrane"/>
    <property type="evidence" value="ECO:0007669"/>
    <property type="project" value="TreeGrafter"/>
</dbReference>
<dbReference type="Gene3D" id="1.10.10.820">
    <property type="match status" value="1"/>
</dbReference>
<dbReference type="OrthoDB" id="6108017at2759"/>
<proteinExistence type="inferred from homology"/>
<keyword evidence="5 8" id="KW-0518">Myosin</keyword>
<dbReference type="SUPFAM" id="SSF52540">
    <property type="entry name" value="P-loop containing nucleoside triphosphate hydrolases"/>
    <property type="match status" value="1"/>
</dbReference>
<keyword evidence="3 8" id="KW-0067">ATP-binding</keyword>
<dbReference type="GO" id="GO:0000146">
    <property type="term" value="F:microfilament motor activity"/>
    <property type="evidence" value="ECO:0007669"/>
    <property type="project" value="TreeGrafter"/>
</dbReference>
<dbReference type="PRINTS" id="PR00193">
    <property type="entry name" value="MYOSINHEAVY"/>
</dbReference>
<feature type="region of interest" description="Actin-binding" evidence="8">
    <location>
        <begin position="657"/>
        <end position="679"/>
    </location>
</feature>
<evidence type="ECO:0000256" key="3">
    <source>
        <dbReference type="ARBA" id="ARBA00022840"/>
    </source>
</evidence>
<dbReference type="GO" id="GO:0007015">
    <property type="term" value="P:actin filament organization"/>
    <property type="evidence" value="ECO:0007669"/>
    <property type="project" value="TreeGrafter"/>
</dbReference>
<dbReference type="SMART" id="SM00242">
    <property type="entry name" value="MYSc"/>
    <property type="match status" value="1"/>
</dbReference>
<dbReference type="InterPro" id="IPR027417">
    <property type="entry name" value="P-loop_NTPase"/>
</dbReference>
<dbReference type="Gene3D" id="1.20.58.530">
    <property type="match status" value="1"/>
</dbReference>
<evidence type="ECO:0000256" key="9">
    <source>
        <dbReference type="SAM" id="Coils"/>
    </source>
</evidence>
<evidence type="ECO:0000256" key="4">
    <source>
        <dbReference type="ARBA" id="ARBA00023054"/>
    </source>
</evidence>
<keyword evidence="4 9" id="KW-0175">Coiled coil</keyword>
<dbReference type="Pfam" id="PF00063">
    <property type="entry name" value="Myosin_head"/>
    <property type="match status" value="1"/>
</dbReference>
<dbReference type="GO" id="GO:0005737">
    <property type="term" value="C:cytoplasm"/>
    <property type="evidence" value="ECO:0007669"/>
    <property type="project" value="TreeGrafter"/>
</dbReference>
<evidence type="ECO:0000256" key="1">
    <source>
        <dbReference type="ARBA" id="ARBA00008314"/>
    </source>
</evidence>
<dbReference type="GO" id="GO:0005524">
    <property type="term" value="F:ATP binding"/>
    <property type="evidence" value="ECO:0007669"/>
    <property type="project" value="UniProtKB-UniRule"/>
</dbReference>
<gene>
    <name evidence="11" type="ORF">CANINC_003469</name>
</gene>
<dbReference type="Proteomes" id="UP000307173">
    <property type="component" value="Unassembled WGS sequence"/>
</dbReference>
<dbReference type="GO" id="GO:0016459">
    <property type="term" value="C:myosin complex"/>
    <property type="evidence" value="ECO:0007669"/>
    <property type="project" value="UniProtKB-KW"/>
</dbReference>
<feature type="coiled-coil region" evidence="9">
    <location>
        <begin position="1263"/>
        <end position="1304"/>
    </location>
</feature>
<keyword evidence="7 8" id="KW-0009">Actin-binding</keyword>
<feature type="coiled-coil region" evidence="9">
    <location>
        <begin position="1658"/>
        <end position="1864"/>
    </location>
</feature>
<dbReference type="Gene3D" id="3.40.850.10">
    <property type="entry name" value="Kinesin motor domain"/>
    <property type="match status" value="1"/>
</dbReference>
<protein>
    <recommendedName>
        <fullName evidence="10">Myosin motor domain-containing protein</fullName>
    </recommendedName>
</protein>
<reference evidence="11 12" key="1">
    <citation type="journal article" date="2019" name="Front. Genet.">
        <title>Whole-Genome Sequencing of the Opportunistic Yeast Pathogen Candida inconspicua Uncovers Its Hybrid Origin.</title>
        <authorList>
            <person name="Mixao V."/>
            <person name="Hansen A.P."/>
            <person name="Saus E."/>
            <person name="Boekhout T."/>
            <person name="Lass-Florl C."/>
            <person name="Gabaldon T."/>
        </authorList>
    </citation>
    <scope>NUCLEOTIDE SEQUENCE [LARGE SCALE GENOMIC DNA]</scope>
    <source>
        <strain evidence="11 12">CBS 180</strain>
    </source>
</reference>
<feature type="domain" description="Myosin motor" evidence="10">
    <location>
        <begin position="64"/>
        <end position="778"/>
    </location>
</feature>
<dbReference type="Gene3D" id="4.10.270.10">
    <property type="entry name" value="Myosin, subunit A"/>
    <property type="match status" value="1"/>
</dbReference>
<dbReference type="Gene3D" id="1.20.120.720">
    <property type="entry name" value="Myosin VI head, motor domain, U50 subdomain"/>
    <property type="match status" value="1"/>
</dbReference>
<evidence type="ECO:0000313" key="12">
    <source>
        <dbReference type="Proteomes" id="UP000307173"/>
    </source>
</evidence>
<sequence>MNLENYQSDVWIKNHDTSNDKLFSKAKVIEKLDNNKFKVKDLSSNDIKEIDSNDIQKANPIQFDGTDDMASLTYLNEPSVLNNLNIRYQNDKIYTHSGLFLVTVNPYKNLNIYNSNFIKQYSQNSIDPIHKLPPHIFGTAQNAFESLINDCKDQSILVTGESGAGKTENTKKVIQYILSVSTNSNNKDNALILENQILQANPILESFGNATTVRNLNSSRFGKFIKLKINTKNKELIGAHIDWYLLEKSRVILQDVKERNYHVFYQLLKGAPQDLLEQLFLSNTSVGSFKYLNGGITNPIDQINDSKDFDELMKAFETMNFSTNDTFNILKVLSIILNLGNISFKNQQSDSKQAVLTDDSERFIHHASHLLGVTSNDFKNSFLNSKIKVYNETVSQQRTASQAKFSIDALSKSLYEKLFQYLVDKINESFTISTNLTNDIFDGSNIENYIGILDIAGFEIFKKNSFEQLCINYTNEKLQQFFNHHMFELEQSEYMKEGISWNYIDFGSELKPTIELIEGMINNKRQPNIFSILNEECIVNGTDKSFIDKLFQQLETKDNKIDKNTLSFKANKLRDGFIIRHYAGTVDYSVDGWLNKNKDPLSSTMVELLSNSKDPFISNFFNLDILEQNISDSPIKGSPRKKSGMFRTVVQRHKEQLNLLMEQLSQTYPHFVRCILPNNEKKSDLFQDEIVLHQLRCNGVLEGIRIARSGYPNRIDFEEFARTYSILSSLKITKNTESKQVCESILENLNLNPDIFKLGLTKLFFRNGVLAQIQREKDRKLENLTTKLNSSIRGFLLRKDFDIKIHRLRASKVLVKNFSLYHDRSSDPWFKLVAALKPRLDNSSILEFQYTTKINKLENELKKLNERIFNETKGKDVVKSKLEALQNDVDDKVKLIHVKETEIGESKVKIVNLEKELTEMRELFSENTRILEQKDQQLKELSNENSRVAEGVKIEIEALKNTNTKLEGKVESDNKLVDIMKQEIAKLKSDNDQKDMEIASLKREKRSRDSESDNKLAELNARLGELLNENMAVKSELQLKTKMVDESSATIDDLKQKYKSANEELLKLQSIRKEFECKQIALDQADKLKKKYKQMKHELIQTRSLLDQKINDEVDFKEGRHHFMKELEETKTLMEGLQKELEIEKRNSADLELKLKHAALQTEYAIKDKKSLEIGNSRLKMRLFSNNPEQASLDQIEQNKLNSEIKPEIHELMHQIDILKARVARESYYNNIFKTKLKQNNITTDFLNDFRLNKISDESVSIYNDEDELVDQLKEKLNLEKEANKRLQDHNVQLQKDLVNYKSKYSRDSMDSNSLEILNNDSLEYKSKYHMAQIEIETLKDQLKTLRLKARKSATFFGDVPRNPLNDTTNIENSMIADPEHTKAKQENLRLRSELNELKTRLQRFESGNINRFEQEEEIIQLKNSLKSLQLKNKTLTSNIDVYKSRSEVYYTNLSRSEVELQTSLKECEKLKDDIQNYKAKIARLSSQFEGSESECQELKTKLRELENILTDKELKVEQLNETVESLKEKLEDSEKLRKSVKSVNYEFQESENQRLNQELLKSTNIQTELNKMLKSLNSQLESSRKEINTAKFNNSELVRRENVLSKSLNECMTKNSALLSEIKFRISEAKNLSQQVSVLKATNFNLNKERDDLLSSKKLLEDKLQKISADFDQHLENVREDASHSIIAAQLKVELEKYRSDTTKLTKELQELGHKHDSVEKELEAAKNAYAEVVEENKQLSKLNNRLKEKLDDSIKKLKAEMEAQEKHWVERTENLEKELFVNSCNKRDESHQLNVLRRRIKDLEARNKDLERSKKHADDEIKHLDEVLEKLQNNYASLSKREMEAQFQCKQLAKNCEQLREKIRASTE</sequence>
<evidence type="ECO:0000256" key="8">
    <source>
        <dbReference type="PROSITE-ProRule" id="PRU00782"/>
    </source>
</evidence>
<dbReference type="InterPro" id="IPR001609">
    <property type="entry name" value="Myosin_head_motor_dom-like"/>
</dbReference>